<dbReference type="AlphaFoldDB" id="A0A6P3BT68"/>
<organism evidence="1 2">
    <name type="scientific">Burkholderia contaminans</name>
    <dbReference type="NCBI Taxonomy" id="488447"/>
    <lineage>
        <taxon>Bacteria</taxon>
        <taxon>Pseudomonadati</taxon>
        <taxon>Pseudomonadota</taxon>
        <taxon>Betaproteobacteria</taxon>
        <taxon>Burkholderiales</taxon>
        <taxon>Burkholderiaceae</taxon>
        <taxon>Burkholderia</taxon>
        <taxon>Burkholderia cepacia complex</taxon>
    </lineage>
</organism>
<dbReference type="EMBL" id="CABVQS010000041">
    <property type="protein sequence ID" value="VWD61833.1"/>
    <property type="molecule type" value="Genomic_DNA"/>
</dbReference>
<name>A0A6P3BT68_9BURK</name>
<evidence type="ECO:0000313" key="2">
    <source>
        <dbReference type="Proteomes" id="UP000494109"/>
    </source>
</evidence>
<accession>A0A6P3BT68</accession>
<evidence type="ECO:0000313" key="1">
    <source>
        <dbReference type="EMBL" id="VWD61833.1"/>
    </source>
</evidence>
<proteinExistence type="predicted"/>
<gene>
    <name evidence="1" type="ORF">BCO71033_06675</name>
</gene>
<dbReference type="RefSeq" id="WP_174948073.1">
    <property type="nucleotide sequence ID" value="NZ_CABVQS010000041.1"/>
</dbReference>
<reference evidence="1 2" key="1">
    <citation type="submission" date="2019-09" db="EMBL/GenBank/DDBJ databases">
        <authorList>
            <person name="Depoorter E."/>
        </authorList>
    </citation>
    <scope>NUCLEOTIDE SEQUENCE [LARGE SCALE GENOMIC DNA]</scope>
    <source>
        <strain evidence="1">R-71033</strain>
    </source>
</reference>
<dbReference type="Proteomes" id="UP000494109">
    <property type="component" value="Unassembled WGS sequence"/>
</dbReference>
<sequence length="364" mass="40019">MSELEDIATRATVYKIRQRLIDVTTKDIVPPKQRSSQLWLINSDLCNSVCDAAAHRGDPRINDDALVDDFVEEHAQRIKDLLTAIPSAFHHVTLKTQSGEITLFDLSVPEMLEAAKAVTEIEPEKVIKAYGTVWSHTRALSELKPESASKSRQDLLLNIRKDGVEYIAQLYLDADDFVSPLLEWAIVDALVFDRVTEFASACAFTGNLPDTPDGQLVDGPLLPGTGVFQMGAKLPSWLSVFGGGIAQAAGKLVAELIALGVTWGISDWITSSDGPAKWTLFTGVTAARWVCGTIKSRNSEDADAKGATNLQMLWDLGIAHERVPAMNVGLLRHLFYRLEERGAAFNPAVYSILDKRARREAFSR</sequence>
<protein>
    <submittedName>
        <fullName evidence="1">Uncharacterized protein</fullName>
    </submittedName>
</protein>